<evidence type="ECO:0000313" key="2">
    <source>
        <dbReference type="EMBL" id="RPA73847.1"/>
    </source>
</evidence>
<keyword evidence="3" id="KW-1185">Reference proteome</keyword>
<accession>A0A3N4HKQ8</accession>
<name>A0A3N4HKQ8_ASCIM</name>
<dbReference type="AlphaFoldDB" id="A0A3N4HKQ8"/>
<dbReference type="Proteomes" id="UP000275078">
    <property type="component" value="Unassembled WGS sequence"/>
</dbReference>
<reference evidence="2 3" key="1">
    <citation type="journal article" date="2018" name="Nat. Ecol. Evol.">
        <title>Pezizomycetes genomes reveal the molecular basis of ectomycorrhizal truffle lifestyle.</title>
        <authorList>
            <person name="Murat C."/>
            <person name="Payen T."/>
            <person name="Noel B."/>
            <person name="Kuo A."/>
            <person name="Morin E."/>
            <person name="Chen J."/>
            <person name="Kohler A."/>
            <person name="Krizsan K."/>
            <person name="Balestrini R."/>
            <person name="Da Silva C."/>
            <person name="Montanini B."/>
            <person name="Hainaut M."/>
            <person name="Levati E."/>
            <person name="Barry K.W."/>
            <person name="Belfiori B."/>
            <person name="Cichocki N."/>
            <person name="Clum A."/>
            <person name="Dockter R.B."/>
            <person name="Fauchery L."/>
            <person name="Guy J."/>
            <person name="Iotti M."/>
            <person name="Le Tacon F."/>
            <person name="Lindquist E.A."/>
            <person name="Lipzen A."/>
            <person name="Malagnac F."/>
            <person name="Mello A."/>
            <person name="Molinier V."/>
            <person name="Miyauchi S."/>
            <person name="Poulain J."/>
            <person name="Riccioni C."/>
            <person name="Rubini A."/>
            <person name="Sitrit Y."/>
            <person name="Splivallo R."/>
            <person name="Traeger S."/>
            <person name="Wang M."/>
            <person name="Zifcakova L."/>
            <person name="Wipf D."/>
            <person name="Zambonelli A."/>
            <person name="Paolocci F."/>
            <person name="Nowrousian M."/>
            <person name="Ottonello S."/>
            <person name="Baldrian P."/>
            <person name="Spatafora J.W."/>
            <person name="Henrissat B."/>
            <person name="Nagy L.G."/>
            <person name="Aury J.M."/>
            <person name="Wincker P."/>
            <person name="Grigoriev I.V."/>
            <person name="Bonfante P."/>
            <person name="Martin F.M."/>
        </authorList>
    </citation>
    <scope>NUCLEOTIDE SEQUENCE [LARGE SCALE GENOMIC DNA]</scope>
    <source>
        <strain evidence="2 3">RN42</strain>
    </source>
</reference>
<evidence type="ECO:0000256" key="1">
    <source>
        <dbReference type="SAM" id="MobiDB-lite"/>
    </source>
</evidence>
<feature type="compositionally biased region" description="Low complexity" evidence="1">
    <location>
        <begin position="146"/>
        <end position="159"/>
    </location>
</feature>
<feature type="region of interest" description="Disordered" evidence="1">
    <location>
        <begin position="146"/>
        <end position="172"/>
    </location>
</feature>
<gene>
    <name evidence="2" type="ORF">BJ508DRAFT_313426</name>
</gene>
<evidence type="ECO:0000313" key="3">
    <source>
        <dbReference type="Proteomes" id="UP000275078"/>
    </source>
</evidence>
<sequence>MRVAWAQSYDLDEKQNHKVKKLISIGTTFPIVSTVTSEAAAATFLSSTLLTTTIASAEAQPAIDLQPILTRSGSFNSWHTGRIGVEKEAVVDAETCDGVSSTATATSYAESIMSRDIQDIPPPESQAQQHLRAILVRSSSYASQRSTTTQSSIATSSSTESDETVSADTDDFPITQRSIASLERQLQQRAKFLSFEGDFGIPVPEKPDTKCIRIGLQLGLLGKRWEQLGWLGRRTCCSSHLVDDGGEDRVD</sequence>
<organism evidence="2 3">
    <name type="scientific">Ascobolus immersus RN42</name>
    <dbReference type="NCBI Taxonomy" id="1160509"/>
    <lineage>
        <taxon>Eukaryota</taxon>
        <taxon>Fungi</taxon>
        <taxon>Dikarya</taxon>
        <taxon>Ascomycota</taxon>
        <taxon>Pezizomycotina</taxon>
        <taxon>Pezizomycetes</taxon>
        <taxon>Pezizales</taxon>
        <taxon>Ascobolaceae</taxon>
        <taxon>Ascobolus</taxon>
    </lineage>
</organism>
<protein>
    <submittedName>
        <fullName evidence="2">Uncharacterized protein</fullName>
    </submittedName>
</protein>
<proteinExistence type="predicted"/>
<feature type="compositionally biased region" description="Acidic residues" evidence="1">
    <location>
        <begin position="160"/>
        <end position="171"/>
    </location>
</feature>
<dbReference type="EMBL" id="ML119809">
    <property type="protein sequence ID" value="RPA73847.1"/>
    <property type="molecule type" value="Genomic_DNA"/>
</dbReference>